<gene>
    <name evidence="5" type="ORF">SAMN04488116_2298</name>
</gene>
<comment type="similarity">
    <text evidence="1 4">Belongs to the glycerate kinase type-1 family.</text>
</comment>
<dbReference type="GO" id="GO:0008887">
    <property type="term" value="F:glycerate kinase activity"/>
    <property type="evidence" value="ECO:0007669"/>
    <property type="project" value="UniProtKB-UniRule"/>
</dbReference>
<dbReference type="RefSeq" id="WP_073179641.1">
    <property type="nucleotide sequence ID" value="NZ_FQWL01000003.1"/>
</dbReference>
<sequence>MKFVVAPDKYKGSLTGFQFCEAVENGLKMVFAKSEIIKKPLADGGDGTLEVVKEYLDANKETIKVKDPLFREIEASYLLSKHKGIAYIEMSEASGYKLLDKSELNCMDTTTVGTGEMIADALKKGAKEIVLGIGGSATNDAGMGMASALGYVFKDKDGNTLNPIGRNLEKVFRIDGSEALPKLKTAKIKVACDVNNPLYGKNGAAYVYGPQKGASTKEVELLDTGLRNFAEVIREFSDMDMQSISGAGAAGGMGAGAVVFLDAELTSGVDLIMEMAQFQEALQDADWIITGEGQLDGQTLSGKTINGVLKMAKQRNIPVAALCGSVDISVQEMQRLGLSYAVSILNQIGSLEQAKAKSFQNLEQASFNFAQLLKKCQA</sequence>
<proteinExistence type="inferred from homology"/>
<dbReference type="Gene3D" id="3.40.50.10350">
    <property type="entry name" value="Glycerate kinase, domain 1"/>
    <property type="match status" value="1"/>
</dbReference>
<evidence type="ECO:0000313" key="6">
    <source>
        <dbReference type="Proteomes" id="UP000184532"/>
    </source>
</evidence>
<organism evidence="5 6">
    <name type="scientific">Flagellimonas flava</name>
    <dbReference type="NCBI Taxonomy" id="570519"/>
    <lineage>
        <taxon>Bacteria</taxon>
        <taxon>Pseudomonadati</taxon>
        <taxon>Bacteroidota</taxon>
        <taxon>Flavobacteriia</taxon>
        <taxon>Flavobacteriales</taxon>
        <taxon>Flavobacteriaceae</taxon>
        <taxon>Flagellimonas</taxon>
    </lineage>
</organism>
<evidence type="ECO:0000256" key="4">
    <source>
        <dbReference type="PIRNR" id="PIRNR006078"/>
    </source>
</evidence>
<dbReference type="InterPro" id="IPR004381">
    <property type="entry name" value="Glycerate_kinase"/>
</dbReference>
<dbReference type="AlphaFoldDB" id="A0A1M5M7F7"/>
<reference evidence="6" key="1">
    <citation type="submission" date="2016-11" db="EMBL/GenBank/DDBJ databases">
        <authorList>
            <person name="Varghese N."/>
            <person name="Submissions S."/>
        </authorList>
    </citation>
    <scope>NUCLEOTIDE SEQUENCE [LARGE SCALE GENOMIC DNA]</scope>
    <source>
        <strain evidence="6">DSM 22638</strain>
    </source>
</reference>
<keyword evidence="2 4" id="KW-0808">Transferase</keyword>
<dbReference type="PIRSF" id="PIRSF006078">
    <property type="entry name" value="GlxK"/>
    <property type="match status" value="1"/>
</dbReference>
<dbReference type="PANTHER" id="PTHR21599">
    <property type="entry name" value="GLYCERATE KINASE"/>
    <property type="match status" value="1"/>
</dbReference>
<dbReference type="Pfam" id="PF02595">
    <property type="entry name" value="Gly_kinase"/>
    <property type="match status" value="1"/>
</dbReference>
<protein>
    <submittedName>
        <fullName evidence="5">Glycerate kinase</fullName>
    </submittedName>
</protein>
<dbReference type="PANTHER" id="PTHR21599:SF0">
    <property type="entry name" value="GLYCERATE KINASE"/>
    <property type="match status" value="1"/>
</dbReference>
<dbReference type="InterPro" id="IPR036129">
    <property type="entry name" value="Glycerate_kinase_sf"/>
</dbReference>
<name>A0A1M5M7F7_9FLAO</name>
<dbReference type="GO" id="GO:0031388">
    <property type="term" value="P:organic acid phosphorylation"/>
    <property type="evidence" value="ECO:0007669"/>
    <property type="project" value="UniProtKB-UniRule"/>
</dbReference>
<dbReference type="OrthoDB" id="9774290at2"/>
<dbReference type="Gene3D" id="3.90.1510.10">
    <property type="entry name" value="Glycerate kinase, domain 2"/>
    <property type="match status" value="1"/>
</dbReference>
<dbReference type="STRING" id="570519.SAMN04488116_2298"/>
<accession>A0A1M5M7F7</accession>
<keyword evidence="3 4" id="KW-0418">Kinase</keyword>
<evidence type="ECO:0000256" key="1">
    <source>
        <dbReference type="ARBA" id="ARBA00006284"/>
    </source>
</evidence>
<evidence type="ECO:0000256" key="2">
    <source>
        <dbReference type="ARBA" id="ARBA00022679"/>
    </source>
</evidence>
<evidence type="ECO:0000313" key="5">
    <source>
        <dbReference type="EMBL" id="SHG73180.1"/>
    </source>
</evidence>
<keyword evidence="6" id="KW-1185">Reference proteome</keyword>
<dbReference type="EMBL" id="FQWL01000003">
    <property type="protein sequence ID" value="SHG73180.1"/>
    <property type="molecule type" value="Genomic_DNA"/>
</dbReference>
<dbReference type="InterPro" id="IPR018197">
    <property type="entry name" value="Glycerate_kinase_RE-like"/>
</dbReference>
<evidence type="ECO:0000256" key="3">
    <source>
        <dbReference type="ARBA" id="ARBA00022777"/>
    </source>
</evidence>
<dbReference type="InterPro" id="IPR018193">
    <property type="entry name" value="Glyc_kinase_flavodox-like_fold"/>
</dbReference>
<dbReference type="SUPFAM" id="SSF110738">
    <property type="entry name" value="Glycerate kinase I"/>
    <property type="match status" value="1"/>
</dbReference>
<dbReference type="Proteomes" id="UP000184532">
    <property type="component" value="Unassembled WGS sequence"/>
</dbReference>
<dbReference type="NCBIfam" id="TIGR00045">
    <property type="entry name" value="glycerate kinase"/>
    <property type="match status" value="1"/>
</dbReference>